<feature type="region of interest" description="Disordered" evidence="1">
    <location>
        <begin position="1"/>
        <end position="33"/>
    </location>
</feature>
<dbReference type="PANTHER" id="PTHR39601:SF2">
    <property type="entry name" value="CHORIOGENIN HMINOR"/>
    <property type="match status" value="1"/>
</dbReference>
<dbReference type="STRING" id="212602.A0A420HDV5"/>
<dbReference type="AlphaFoldDB" id="A0A420HDV5"/>
<name>A0A420HDV5_9PEZI</name>
<feature type="domain" description="DUF8004" evidence="2">
    <location>
        <begin position="341"/>
        <end position="438"/>
    </location>
</feature>
<protein>
    <recommendedName>
        <fullName evidence="2">DUF8004 domain-containing protein</fullName>
    </recommendedName>
</protein>
<dbReference type="OrthoDB" id="5302380at2759"/>
<feature type="compositionally biased region" description="Polar residues" evidence="1">
    <location>
        <begin position="24"/>
        <end position="33"/>
    </location>
</feature>
<dbReference type="EMBL" id="MCFK01008879">
    <property type="protein sequence ID" value="RKF55563.1"/>
    <property type="molecule type" value="Genomic_DNA"/>
</dbReference>
<evidence type="ECO:0000256" key="1">
    <source>
        <dbReference type="SAM" id="MobiDB-lite"/>
    </source>
</evidence>
<sequence>MSGRSGYVRAEQATRSRSNHRNSPKISKTQADTVSAQTTLSKLFCLSENRSIDNPNTACQELNFISTTTNVGSYTLTCPESLPSFLQKSPFRAKIDEKSVKCINDIRRAFRMEKEKKLRSKSSASYIGHVDLKKNSQLYESPSSVNNNTCGHTHTCCQNLKLEKITSQLPSRPAQLNRWFGTEKNVEPWAKLRKDPELFDSFGDTLVFFCDIKTNIPYPDPSLRISSHFIEATGSRILINLLRENCIVDGLRPLQKKNDLSRILHSCQDCYLDGQVSYEIFFPSPHDFSETEAQNYQVTTRNVFALLLNSSLVGQTMYKALYDLRNRMEEYMPADADVTGMITNWIKKRGIDDPRHNLSSAFSLLAWSEDENVRWEEGWSEAFCHAVGMRALKPDQKLEFIPEYRYLSPITKTLLSRFSVDTQLLVKGCQYRLCNFDFTDMWDVPNQKASTGRYAFDRLRKFLAQHYQKVFGSWPPDITDGKEHWLTRTVARKLSYDFGALYDYLVNRSISWNFDEEHTGRKWNMKCASNQTFDPDTTQLPISEMIISFDDRMGYPHIPYPYCLTPEPVLAQSNLKLSKKAGKNTRQQEELMQERQAEMAYQDSTNIYILGSDFVSNDLVDSYTNFEKEERLIDIDLYNCRRGRWVLIYGILQVLASISVDTPQLRYVENVDYHLQSPLRGTPPWRGADKSRPEAEHTGSHCWLVPDKWSTLQVVETESRSSSSSRAYNTRVISNINSTCDNTNRLSSTSYDSSNINLSLESTTLNNLNISPDRVSRKLCSLCSLASCREDLQQDWDYNSGINNSRKKLSPCQSIDSLTSSMDSLVMSPLPLRSSHLRRLRSPTKLSSREVRRVHSDYQNLTRTPMVFNQEKTPTELEDFRPPIIDKELAR</sequence>
<accession>A0A420HDV5</accession>
<keyword evidence="4" id="KW-1185">Reference proteome</keyword>
<dbReference type="PANTHER" id="PTHR39601">
    <property type="entry name" value="CHORIOGENIN HMINOR"/>
    <property type="match status" value="1"/>
</dbReference>
<gene>
    <name evidence="3" type="ORF">OnM2_088037</name>
</gene>
<dbReference type="Pfam" id="PF26013">
    <property type="entry name" value="DUF8004"/>
    <property type="match status" value="1"/>
</dbReference>
<comment type="caution">
    <text evidence="3">The sequence shown here is derived from an EMBL/GenBank/DDBJ whole genome shotgun (WGS) entry which is preliminary data.</text>
</comment>
<dbReference type="Proteomes" id="UP000286134">
    <property type="component" value="Unassembled WGS sequence"/>
</dbReference>
<evidence type="ECO:0000259" key="2">
    <source>
        <dbReference type="Pfam" id="PF26013"/>
    </source>
</evidence>
<evidence type="ECO:0000313" key="4">
    <source>
        <dbReference type="Proteomes" id="UP000286134"/>
    </source>
</evidence>
<proteinExistence type="predicted"/>
<dbReference type="InterPro" id="IPR058317">
    <property type="entry name" value="DUF8004"/>
</dbReference>
<reference evidence="3 4" key="1">
    <citation type="journal article" date="2018" name="BMC Genomics">
        <title>Comparative genome analyses reveal sequence features reflecting distinct modes of host-adaptation between dicot and monocot powdery mildew.</title>
        <authorList>
            <person name="Wu Y."/>
            <person name="Ma X."/>
            <person name="Pan Z."/>
            <person name="Kale S.D."/>
            <person name="Song Y."/>
            <person name="King H."/>
            <person name="Zhang Q."/>
            <person name="Presley C."/>
            <person name="Deng X."/>
            <person name="Wei C.I."/>
            <person name="Xiao S."/>
        </authorList>
    </citation>
    <scope>NUCLEOTIDE SEQUENCE [LARGE SCALE GENOMIC DNA]</scope>
    <source>
        <strain evidence="3">UMSG2</strain>
    </source>
</reference>
<evidence type="ECO:0000313" key="3">
    <source>
        <dbReference type="EMBL" id="RKF55563.1"/>
    </source>
</evidence>
<organism evidence="3 4">
    <name type="scientific">Erysiphe neolycopersici</name>
    <dbReference type="NCBI Taxonomy" id="212602"/>
    <lineage>
        <taxon>Eukaryota</taxon>
        <taxon>Fungi</taxon>
        <taxon>Dikarya</taxon>
        <taxon>Ascomycota</taxon>
        <taxon>Pezizomycotina</taxon>
        <taxon>Leotiomycetes</taxon>
        <taxon>Erysiphales</taxon>
        <taxon>Erysiphaceae</taxon>
        <taxon>Erysiphe</taxon>
    </lineage>
</organism>